<dbReference type="AlphaFoldDB" id="A0A139N599"/>
<reference evidence="1 2" key="1">
    <citation type="submission" date="2016-01" db="EMBL/GenBank/DDBJ databases">
        <title>Highly variable Streptococcus oralis are common among viridans streptococci isolated from primates.</title>
        <authorList>
            <person name="Denapaite D."/>
            <person name="Rieger M."/>
            <person name="Koendgen S."/>
            <person name="Brueckner R."/>
            <person name="Ochigava I."/>
            <person name="Kappeler P."/>
            <person name="Maetz-Rensing K."/>
            <person name="Leendertz F."/>
            <person name="Hakenbeck R."/>
        </authorList>
    </citation>
    <scope>NUCLEOTIDE SEQUENCE [LARGE SCALE GENOMIC DNA]</scope>
    <source>
        <strain evidence="1 2">DD07</strain>
    </source>
</reference>
<proteinExistence type="predicted"/>
<protein>
    <submittedName>
        <fullName evidence="1">Uncharacterized protein</fullName>
    </submittedName>
</protein>
<name>A0A139N599_STRGN</name>
<evidence type="ECO:0000313" key="2">
    <source>
        <dbReference type="Proteomes" id="UP000070096"/>
    </source>
</evidence>
<accession>A0A139N599</accession>
<comment type="caution">
    <text evidence="1">The sequence shown here is derived from an EMBL/GenBank/DDBJ whole genome shotgun (WGS) entry which is preliminary data.</text>
</comment>
<dbReference type="Proteomes" id="UP000070096">
    <property type="component" value="Unassembled WGS sequence"/>
</dbReference>
<evidence type="ECO:0000313" key="1">
    <source>
        <dbReference type="EMBL" id="KXT71216.1"/>
    </source>
</evidence>
<dbReference type="EMBL" id="LQRC01000193">
    <property type="protein sequence ID" value="KXT71216.1"/>
    <property type="molecule type" value="Genomic_DNA"/>
</dbReference>
<sequence>MLHLLQDFSHITHDTVEFFVVRVFLFINRCDLVFNSLSRCFTRQLFFYLNSLLQVAVVDCDNLCLQLFINMQQFHFRFFLADCCDNFFLEGNQFFDCFMPFKQSFQHDIFRQFLGSRFYHVDSLFGTSNCQFQKRNFFLFLARVDDKFTIYITDLNSCNRAIKRNI</sequence>
<organism evidence="1 2">
    <name type="scientific">Streptococcus gordonii</name>
    <dbReference type="NCBI Taxonomy" id="1302"/>
    <lineage>
        <taxon>Bacteria</taxon>
        <taxon>Bacillati</taxon>
        <taxon>Bacillota</taxon>
        <taxon>Bacilli</taxon>
        <taxon>Lactobacillales</taxon>
        <taxon>Streptococcaceae</taxon>
        <taxon>Streptococcus</taxon>
    </lineage>
</organism>
<gene>
    <name evidence="1" type="ORF">SGODD07_01314</name>
</gene>